<evidence type="ECO:0000313" key="4">
    <source>
        <dbReference type="Proteomes" id="UP001378960"/>
    </source>
</evidence>
<dbReference type="InterPro" id="IPR024260">
    <property type="entry name" value="Vac7"/>
</dbReference>
<organism evidence="3 4">
    <name type="scientific">Pichia kluyveri</name>
    <name type="common">Yeast</name>
    <dbReference type="NCBI Taxonomy" id="36015"/>
    <lineage>
        <taxon>Eukaryota</taxon>
        <taxon>Fungi</taxon>
        <taxon>Dikarya</taxon>
        <taxon>Ascomycota</taxon>
        <taxon>Saccharomycotina</taxon>
        <taxon>Pichiomycetes</taxon>
        <taxon>Pichiales</taxon>
        <taxon>Pichiaceae</taxon>
        <taxon>Pichia</taxon>
    </lineage>
</organism>
<keyword evidence="4" id="KW-1185">Reference proteome</keyword>
<accession>A0AAV5RBE4</accession>
<dbReference type="AlphaFoldDB" id="A0AAV5RBE4"/>
<dbReference type="EMBL" id="BTGB01000009">
    <property type="protein sequence ID" value="GMM48512.1"/>
    <property type="molecule type" value="Genomic_DNA"/>
</dbReference>
<dbReference type="GO" id="GO:0000329">
    <property type="term" value="C:fungal-type vacuole membrane"/>
    <property type="evidence" value="ECO:0007669"/>
    <property type="project" value="TreeGrafter"/>
</dbReference>
<dbReference type="PANTHER" id="PTHR28258:SF1">
    <property type="entry name" value="VACUOLAR SEGREGATION PROTEIN 7"/>
    <property type="match status" value="1"/>
</dbReference>
<keyword evidence="2" id="KW-0812">Transmembrane</keyword>
<dbReference type="GO" id="GO:0070772">
    <property type="term" value="C:PAS complex"/>
    <property type="evidence" value="ECO:0007669"/>
    <property type="project" value="TreeGrafter"/>
</dbReference>
<evidence type="ECO:0000313" key="3">
    <source>
        <dbReference type="EMBL" id="GMM48512.1"/>
    </source>
</evidence>
<reference evidence="3 4" key="1">
    <citation type="journal article" date="2023" name="Elife">
        <title>Identification of key yeast species and microbe-microbe interactions impacting larval growth of Drosophila in the wild.</title>
        <authorList>
            <person name="Mure A."/>
            <person name="Sugiura Y."/>
            <person name="Maeda R."/>
            <person name="Honda K."/>
            <person name="Sakurai N."/>
            <person name="Takahashi Y."/>
            <person name="Watada M."/>
            <person name="Katoh T."/>
            <person name="Gotoh A."/>
            <person name="Gotoh Y."/>
            <person name="Taniguchi I."/>
            <person name="Nakamura K."/>
            <person name="Hayashi T."/>
            <person name="Katayama T."/>
            <person name="Uemura T."/>
            <person name="Hattori Y."/>
        </authorList>
    </citation>
    <scope>NUCLEOTIDE SEQUENCE [LARGE SCALE GENOMIC DNA]</scope>
    <source>
        <strain evidence="3 4">PK-24</strain>
    </source>
</reference>
<dbReference type="GO" id="GO:0010513">
    <property type="term" value="P:positive regulation of phosphatidylinositol biosynthetic process"/>
    <property type="evidence" value="ECO:0007669"/>
    <property type="project" value="TreeGrafter"/>
</dbReference>
<feature type="compositionally biased region" description="Polar residues" evidence="1">
    <location>
        <begin position="1"/>
        <end position="10"/>
    </location>
</feature>
<feature type="compositionally biased region" description="Low complexity" evidence="1">
    <location>
        <begin position="11"/>
        <end position="39"/>
    </location>
</feature>
<dbReference type="PANTHER" id="PTHR28258">
    <property type="entry name" value="VACUOLAR SEGREGATION PROTEIN 7"/>
    <property type="match status" value="1"/>
</dbReference>
<gene>
    <name evidence="3" type="ORF">DAPK24_051100</name>
</gene>
<protein>
    <recommendedName>
        <fullName evidence="5">Vacuolar segregation protein 7</fullName>
    </recommendedName>
</protein>
<keyword evidence="2" id="KW-0472">Membrane</keyword>
<feature type="region of interest" description="Disordered" evidence="1">
    <location>
        <begin position="1"/>
        <end position="39"/>
    </location>
</feature>
<name>A0AAV5RBE4_PICKL</name>
<keyword evidence="2" id="KW-1133">Transmembrane helix</keyword>
<dbReference type="Proteomes" id="UP001378960">
    <property type="component" value="Unassembled WGS sequence"/>
</dbReference>
<comment type="caution">
    <text evidence="3">The sequence shown here is derived from an EMBL/GenBank/DDBJ whole genome shotgun (WGS) entry which is preliminary data.</text>
</comment>
<dbReference type="GO" id="GO:1903778">
    <property type="term" value="P:protein localization to vacuolar membrane"/>
    <property type="evidence" value="ECO:0007669"/>
    <property type="project" value="TreeGrafter"/>
</dbReference>
<evidence type="ECO:0000256" key="1">
    <source>
        <dbReference type="SAM" id="MobiDB-lite"/>
    </source>
</evidence>
<sequence length="757" mass="87972">MKNSISNETLKNVSINSNSNENSNENSMVNENSNSSSTNTTKIISLNEENDTLILNKSKLNKIRIEPTRFPSLTFISQNTSLNDRETSIKNANLKSELIENNKQTKNSKESLFNTQQIINYDKDHSSQINLNDSIESPSISVNNSNFNNYSNINNNQSHVISKTSSINTLQTVYTDACSYIENDDIKSTTQRFNDNISNLYPTDFDEANSIYQQSLHSTNHDILQKNNNLTNNLNLNLNNINNNTNSNMKNGTIKEETESFIYNDINSVDILNFNDHKLQKKGSNVMVFQNPFGKDLNATNTNNNINHHRSNSTCITINTNTNDNNPNNNNEFDFLDNQSLSTIQTSNDYYLINNSSKSPTSKRFISQQQNIPLSPTYSKVRQVSQKIFPNFNAFSVNNYSKINLDKRNNFRLIPNDFHEQQNNLLPSDFDNNNDNEILEEIHEEENITFPNINSINNKSKLLRKYNNSNLKTYNNQKRNNEINYKKNNSQSNQQFIDYGSTHDNYSRYYDSVDDYIEREDSIYNKRNSPHDYKSMYYRQSMILNFLISGIYNFIALLLLFSFIKIFIMKTFDNSLNNFEFLNLENVLISDEILLIDINSRAVNINFQDINIWNMDFNIFLITDESNLLEISDDNEIYNSNSKNDITILLGNINRFLTPLRFNGIVDSSNWKEIWEKWWDSKNINPQISKAQLKMYNPGKDFSFNDSKLTHEQWLKILNSDYKIILRGNLEYSLPLVWQKQFISISAEIDIKPETNN</sequence>
<dbReference type="Pfam" id="PF12751">
    <property type="entry name" value="Vac7"/>
    <property type="match status" value="1"/>
</dbReference>
<feature type="transmembrane region" description="Helical" evidence="2">
    <location>
        <begin position="542"/>
        <end position="568"/>
    </location>
</feature>
<proteinExistence type="predicted"/>
<dbReference type="GO" id="GO:0000011">
    <property type="term" value="P:vacuole inheritance"/>
    <property type="evidence" value="ECO:0007669"/>
    <property type="project" value="TreeGrafter"/>
</dbReference>
<evidence type="ECO:0008006" key="5">
    <source>
        <dbReference type="Google" id="ProtNLM"/>
    </source>
</evidence>
<evidence type="ECO:0000256" key="2">
    <source>
        <dbReference type="SAM" id="Phobius"/>
    </source>
</evidence>